<proteinExistence type="predicted"/>
<name>A0A0W0Z6A7_LEGSP</name>
<reference evidence="1 2" key="1">
    <citation type="submission" date="2015-11" db="EMBL/GenBank/DDBJ databases">
        <title>Genomic analysis of 38 Legionella species identifies large and diverse effector repertoires.</title>
        <authorList>
            <person name="Burstein D."/>
            <person name="Amaro F."/>
            <person name="Zusman T."/>
            <person name="Lifshitz Z."/>
            <person name="Cohen O."/>
            <person name="Gilbert J.A."/>
            <person name="Pupko T."/>
            <person name="Shuman H.A."/>
            <person name="Segal G."/>
        </authorList>
    </citation>
    <scope>NUCLEOTIDE SEQUENCE [LARGE SCALE GENOMIC DNA]</scope>
    <source>
        <strain evidence="1 2">Mt.St.Helens-9</strain>
    </source>
</reference>
<dbReference type="AlphaFoldDB" id="A0A0W0Z6A7"/>
<dbReference type="OrthoDB" id="5651480at2"/>
<dbReference type="STRING" id="452.Lspi_0841"/>
<evidence type="ECO:0000313" key="1">
    <source>
        <dbReference type="EMBL" id="KTD64674.1"/>
    </source>
</evidence>
<sequence length="102" mass="11728">MTDNKGKRVITECEEWYSLSLHEVTYSFGVSEQIIYDIIDEGIVTVRRNEKNELSFDNEALRRIRTALQLHRDLGVNLAGAALALELLNEIERLQILVNDKP</sequence>
<accession>A0A0W0Z6A7</accession>
<keyword evidence="2" id="KW-1185">Reference proteome</keyword>
<organism evidence="1 2">
    <name type="scientific">Legionella spiritensis</name>
    <dbReference type="NCBI Taxonomy" id="452"/>
    <lineage>
        <taxon>Bacteria</taxon>
        <taxon>Pseudomonadati</taxon>
        <taxon>Pseudomonadota</taxon>
        <taxon>Gammaproteobacteria</taxon>
        <taxon>Legionellales</taxon>
        <taxon>Legionellaceae</taxon>
        <taxon>Legionella</taxon>
    </lineage>
</organism>
<dbReference type="RefSeq" id="WP_058482782.1">
    <property type="nucleotide sequence ID" value="NZ_CAAAII010000002.1"/>
</dbReference>
<dbReference type="Gene3D" id="1.10.1660.10">
    <property type="match status" value="1"/>
</dbReference>
<dbReference type="PATRIC" id="fig|452.5.peg.921"/>
<gene>
    <name evidence="1" type="ORF">Lspi_0841</name>
</gene>
<dbReference type="Proteomes" id="UP000054877">
    <property type="component" value="Unassembled WGS sequence"/>
</dbReference>
<dbReference type="EMBL" id="LNYX01000012">
    <property type="protein sequence ID" value="KTD64674.1"/>
    <property type="molecule type" value="Genomic_DNA"/>
</dbReference>
<comment type="caution">
    <text evidence="1">The sequence shown here is derived from an EMBL/GenBank/DDBJ whole genome shotgun (WGS) entry which is preliminary data.</text>
</comment>
<evidence type="ECO:0000313" key="2">
    <source>
        <dbReference type="Proteomes" id="UP000054877"/>
    </source>
</evidence>
<dbReference type="Pfam" id="PF13591">
    <property type="entry name" value="MerR_2"/>
    <property type="match status" value="1"/>
</dbReference>
<protein>
    <submittedName>
        <fullName evidence="1">Putative chaperone-modulator protein CbpM</fullName>
    </submittedName>
</protein>